<proteinExistence type="predicted"/>
<accession>A0A382RSV3</accession>
<dbReference type="EMBL" id="UINC01123939">
    <property type="protein sequence ID" value="SVD00746.1"/>
    <property type="molecule type" value="Genomic_DNA"/>
</dbReference>
<reference evidence="1" key="1">
    <citation type="submission" date="2018-05" db="EMBL/GenBank/DDBJ databases">
        <authorList>
            <person name="Lanie J.A."/>
            <person name="Ng W.-L."/>
            <person name="Kazmierczak K.M."/>
            <person name="Andrzejewski T.M."/>
            <person name="Davidsen T.M."/>
            <person name="Wayne K.J."/>
            <person name="Tettelin H."/>
            <person name="Glass J.I."/>
            <person name="Rusch D."/>
            <person name="Podicherti R."/>
            <person name="Tsui H.-C.T."/>
            <person name="Winkler M.E."/>
        </authorList>
    </citation>
    <scope>NUCLEOTIDE SEQUENCE</scope>
</reference>
<feature type="non-terminal residue" evidence="1">
    <location>
        <position position="1"/>
    </location>
</feature>
<evidence type="ECO:0000313" key="1">
    <source>
        <dbReference type="EMBL" id="SVD00746.1"/>
    </source>
</evidence>
<dbReference type="AlphaFoldDB" id="A0A382RSV3"/>
<organism evidence="1">
    <name type="scientific">marine metagenome</name>
    <dbReference type="NCBI Taxonomy" id="408172"/>
    <lineage>
        <taxon>unclassified sequences</taxon>
        <taxon>metagenomes</taxon>
        <taxon>ecological metagenomes</taxon>
    </lineage>
</organism>
<sequence>EYGLEVEEDGLEELAYWDDIRRPMARSIIEASQEEVHRLEVEALRDVAKLNLDSLNLEYGEEYGRV</sequence>
<protein>
    <submittedName>
        <fullName evidence="1">Uncharacterized protein</fullName>
    </submittedName>
</protein>
<gene>
    <name evidence="1" type="ORF">METZ01_LOCUS353600</name>
</gene>
<name>A0A382RSV3_9ZZZZ</name>